<organism evidence="7 8">
    <name type="scientific">Bradyrhizobium lablabi</name>
    <dbReference type="NCBI Taxonomy" id="722472"/>
    <lineage>
        <taxon>Bacteria</taxon>
        <taxon>Pseudomonadati</taxon>
        <taxon>Pseudomonadota</taxon>
        <taxon>Alphaproteobacteria</taxon>
        <taxon>Hyphomicrobiales</taxon>
        <taxon>Nitrobacteraceae</taxon>
        <taxon>Bradyrhizobium</taxon>
    </lineage>
</organism>
<gene>
    <name evidence="7" type="ORF">CQ14_36075</name>
</gene>
<dbReference type="PRINTS" id="PR00420">
    <property type="entry name" value="RNGMNOXGNASE"/>
</dbReference>
<dbReference type="Gene3D" id="3.50.50.60">
    <property type="entry name" value="FAD/NAD(P)-binding domain"/>
    <property type="match status" value="1"/>
</dbReference>
<dbReference type="InterPro" id="IPR036188">
    <property type="entry name" value="FAD/NAD-bd_sf"/>
</dbReference>
<dbReference type="PANTHER" id="PTHR13789">
    <property type="entry name" value="MONOOXYGENASE"/>
    <property type="match status" value="1"/>
</dbReference>
<dbReference type="RefSeq" id="WP_057860203.1">
    <property type="nucleotide sequence ID" value="NZ_LLYB01000083.1"/>
</dbReference>
<evidence type="ECO:0000256" key="3">
    <source>
        <dbReference type="ARBA" id="ARBA00022827"/>
    </source>
</evidence>
<evidence type="ECO:0000313" key="8">
    <source>
        <dbReference type="Proteomes" id="UP000051660"/>
    </source>
</evidence>
<dbReference type="Pfam" id="PF01494">
    <property type="entry name" value="FAD_binding_3"/>
    <property type="match status" value="1"/>
</dbReference>
<proteinExistence type="predicted"/>
<reference evidence="7 8" key="1">
    <citation type="submission" date="2014-03" db="EMBL/GenBank/DDBJ databases">
        <title>Bradyrhizobium valentinum sp. nov., isolated from effective nodules of Lupinus mariae-josephae, a lupine endemic of basic-lime soils in Eastern Spain.</title>
        <authorList>
            <person name="Duran D."/>
            <person name="Rey L."/>
            <person name="Navarro A."/>
            <person name="Busquets A."/>
            <person name="Imperial J."/>
            <person name="Ruiz-Argueso T."/>
        </authorList>
    </citation>
    <scope>NUCLEOTIDE SEQUENCE [LARGE SCALE GENOMIC DNA]</scope>
    <source>
        <strain evidence="7 8">CCBAU 23086</strain>
    </source>
</reference>
<dbReference type="GO" id="GO:0071949">
    <property type="term" value="F:FAD binding"/>
    <property type="evidence" value="ECO:0007669"/>
    <property type="project" value="InterPro"/>
</dbReference>
<dbReference type="SUPFAM" id="SSF54373">
    <property type="entry name" value="FAD-linked reductases, C-terminal domain"/>
    <property type="match status" value="1"/>
</dbReference>
<keyword evidence="5 7" id="KW-0503">Monooxygenase</keyword>
<dbReference type="STRING" id="722472.SAMN05444321_7270"/>
<evidence type="ECO:0000256" key="4">
    <source>
        <dbReference type="ARBA" id="ARBA00023002"/>
    </source>
</evidence>
<dbReference type="GO" id="GO:0004497">
    <property type="term" value="F:monooxygenase activity"/>
    <property type="evidence" value="ECO:0007669"/>
    <property type="project" value="UniProtKB-KW"/>
</dbReference>
<evidence type="ECO:0000256" key="5">
    <source>
        <dbReference type="ARBA" id="ARBA00023033"/>
    </source>
</evidence>
<keyword evidence="3" id="KW-0274">FAD</keyword>
<evidence type="ECO:0000259" key="6">
    <source>
        <dbReference type="Pfam" id="PF01494"/>
    </source>
</evidence>
<name>A0A0R3MUT1_9BRAD</name>
<evidence type="ECO:0000256" key="1">
    <source>
        <dbReference type="ARBA" id="ARBA00001974"/>
    </source>
</evidence>
<sequence>MAAARTIIVAGAGIGGLTAALSLAAKGFRVIILEKAERLEEAGAGLQLSPNASRILVDLGLRPRLAARAVTPEAINIMSARAGGEIARLPLGEAASLRAGAPYWVMHRADLQAALLAAVSDHPDIDLRLGCQFEDVTSHAKGLTVVQRRGNARQQELATTLVGADGIWSAVRNHLFPEVQPQFSGLIAWRGTLDATTLPREYTSARVQLWMGPDAHLVAYPISGARQINVVAIVPGTWNRPGWSAPGEANELKSAFASQRWPATARMLIGAVDGWRRWALFTLPDIGEWTDGAIALLGDAAHAMLPFAAQGAGMAIEDAAVLAKCLSEGSGDNIAGIPAALKRYGRQRRGRVLRVQRAARQQGRIYHLTGPLALARDLAIKAMGPERMLARQNWIYDWRV</sequence>
<dbReference type="AlphaFoldDB" id="A0A0R3MUT1"/>
<accession>A0A0R3MUT1</accession>
<dbReference type="InterPro" id="IPR002938">
    <property type="entry name" value="FAD-bd"/>
</dbReference>
<keyword evidence="2" id="KW-0285">Flavoprotein</keyword>
<protein>
    <submittedName>
        <fullName evidence="7">Monooxygenase</fullName>
    </submittedName>
</protein>
<feature type="domain" description="FAD-binding" evidence="6">
    <location>
        <begin position="7"/>
        <end position="355"/>
    </location>
</feature>
<dbReference type="OrthoDB" id="4230779at2"/>
<dbReference type="PANTHER" id="PTHR13789:SF318">
    <property type="entry name" value="GERANYLGERANYL DIPHOSPHATE REDUCTASE"/>
    <property type="match status" value="1"/>
</dbReference>
<comment type="caution">
    <text evidence="7">The sequence shown here is derived from an EMBL/GenBank/DDBJ whole genome shotgun (WGS) entry which is preliminary data.</text>
</comment>
<evidence type="ECO:0000256" key="2">
    <source>
        <dbReference type="ARBA" id="ARBA00022630"/>
    </source>
</evidence>
<keyword evidence="4" id="KW-0560">Oxidoreductase</keyword>
<dbReference type="InterPro" id="IPR050493">
    <property type="entry name" value="FAD-dep_Monooxygenase_BioMet"/>
</dbReference>
<dbReference type="SUPFAM" id="SSF51905">
    <property type="entry name" value="FAD/NAD(P)-binding domain"/>
    <property type="match status" value="1"/>
</dbReference>
<dbReference type="Proteomes" id="UP000051660">
    <property type="component" value="Unassembled WGS sequence"/>
</dbReference>
<evidence type="ECO:0000313" key="7">
    <source>
        <dbReference type="EMBL" id="KRR21014.1"/>
    </source>
</evidence>
<comment type="cofactor">
    <cofactor evidence="1">
        <name>FAD</name>
        <dbReference type="ChEBI" id="CHEBI:57692"/>
    </cofactor>
</comment>
<dbReference type="EMBL" id="LLYB01000083">
    <property type="protein sequence ID" value="KRR21014.1"/>
    <property type="molecule type" value="Genomic_DNA"/>
</dbReference>